<sequence>MGEDAASRTKEGPSSERIEISRHGVTRLRIDTNDDSHAVQGDNSDGAIEWTLTRFIAYLSLAGLYVGAQIPLYFVGASLSFIVKDIGSPEKSAWLPVANTLAIAAVAPFVGYLQDIFGRRYMSMAGGVSIIVGIIIVGTSHSFGQAVTGMAFAGAGGAVGELTALAGTAELVPVKLRGLYLGLVTFFVIPFVPYVMYGQLLSTYHTWRWGMWISLIYNGIAFVGIALTYFPQAARRGDGASKMQILKSIDYVGGLLSIIGLTLFLVSLQAGGYSHPWSSAYVLCNLLIGIALILGFVVWEWKFATNAIVPPELFKGRRTVAVSFLVAFVGGVNFYSSLNFFPLESSTVFDPNPVQVGLKGLAAALGVTLGATVVNSALSWLRGYNRELLVGSCILMTAFGGALADLNPDSTAKLYVFVVLSGIGIGGVLVPAATIAITVAPDELIATCVALSLSIRVVGGSIGYSIYYNIFYQKLVHHLPLAVAEAAIKAGLPITSAKQFVETFLLNPAAIGTVPGVTPAVLEAAAIGSRWGYAYALKYVWYTSIPFGICAIIACLFIGNTEKYMTNRIAAQIGHSVKEKNIKEEPLASGEA</sequence>
<dbReference type="AlphaFoldDB" id="A0A0D2BD52"/>
<dbReference type="SUPFAM" id="SSF103473">
    <property type="entry name" value="MFS general substrate transporter"/>
    <property type="match status" value="1"/>
</dbReference>
<feature type="transmembrane region" description="Helical" evidence="6">
    <location>
        <begin position="55"/>
        <end position="74"/>
    </location>
</feature>
<evidence type="ECO:0000256" key="4">
    <source>
        <dbReference type="ARBA" id="ARBA00022989"/>
    </source>
</evidence>
<dbReference type="PROSITE" id="PS50850">
    <property type="entry name" value="MFS"/>
    <property type="match status" value="1"/>
</dbReference>
<dbReference type="InterPro" id="IPR020846">
    <property type="entry name" value="MFS_dom"/>
</dbReference>
<dbReference type="Gene3D" id="1.20.1250.20">
    <property type="entry name" value="MFS general substrate transporter like domains"/>
    <property type="match status" value="2"/>
</dbReference>
<feature type="transmembrane region" description="Helical" evidence="6">
    <location>
        <begin position="279"/>
        <end position="299"/>
    </location>
</feature>
<feature type="transmembrane region" description="Helical" evidence="6">
    <location>
        <begin position="361"/>
        <end position="381"/>
    </location>
</feature>
<accession>A0A0D2BD52</accession>
<dbReference type="VEuPathDB" id="FungiDB:PV08_04083"/>
<evidence type="ECO:0000259" key="7">
    <source>
        <dbReference type="PROSITE" id="PS50850"/>
    </source>
</evidence>
<dbReference type="OrthoDB" id="4161376at2759"/>
<evidence type="ECO:0000256" key="5">
    <source>
        <dbReference type="ARBA" id="ARBA00023136"/>
    </source>
</evidence>
<feature type="transmembrane region" description="Helical" evidence="6">
    <location>
        <begin position="179"/>
        <end position="197"/>
    </location>
</feature>
<protein>
    <recommendedName>
        <fullName evidence="7">Major facilitator superfamily (MFS) profile domain-containing protein</fullName>
    </recommendedName>
</protein>
<feature type="transmembrane region" description="Helical" evidence="6">
    <location>
        <begin position="388"/>
        <end position="408"/>
    </location>
</feature>
<keyword evidence="4 6" id="KW-1133">Transmembrane helix</keyword>
<feature type="transmembrane region" description="Helical" evidence="6">
    <location>
        <begin position="94"/>
        <end position="113"/>
    </location>
</feature>
<evidence type="ECO:0000256" key="1">
    <source>
        <dbReference type="ARBA" id="ARBA00004141"/>
    </source>
</evidence>
<keyword evidence="9" id="KW-1185">Reference proteome</keyword>
<feature type="transmembrane region" description="Helical" evidence="6">
    <location>
        <begin position="209"/>
        <end position="230"/>
    </location>
</feature>
<feature type="transmembrane region" description="Helical" evidence="6">
    <location>
        <begin position="539"/>
        <end position="559"/>
    </location>
</feature>
<feature type="transmembrane region" description="Helical" evidence="6">
    <location>
        <begin position="150"/>
        <end position="172"/>
    </location>
</feature>
<dbReference type="RefSeq" id="XP_016237109.1">
    <property type="nucleotide sequence ID" value="XM_016378432.1"/>
</dbReference>
<dbReference type="GO" id="GO:0005886">
    <property type="term" value="C:plasma membrane"/>
    <property type="evidence" value="ECO:0007669"/>
    <property type="project" value="TreeGrafter"/>
</dbReference>
<evidence type="ECO:0000256" key="2">
    <source>
        <dbReference type="ARBA" id="ARBA00022448"/>
    </source>
</evidence>
<feature type="transmembrane region" description="Helical" evidence="6">
    <location>
        <begin position="444"/>
        <end position="467"/>
    </location>
</feature>
<keyword evidence="5 6" id="KW-0472">Membrane</keyword>
<reference evidence="8 9" key="1">
    <citation type="submission" date="2015-01" db="EMBL/GenBank/DDBJ databases">
        <title>The Genome Sequence of Exophiala spinifera CBS89968.</title>
        <authorList>
            <consortium name="The Broad Institute Genomics Platform"/>
            <person name="Cuomo C."/>
            <person name="de Hoog S."/>
            <person name="Gorbushina A."/>
            <person name="Stielow B."/>
            <person name="Teixiera M."/>
            <person name="Abouelleil A."/>
            <person name="Chapman S.B."/>
            <person name="Priest M."/>
            <person name="Young S.K."/>
            <person name="Wortman J."/>
            <person name="Nusbaum C."/>
            <person name="Birren B."/>
        </authorList>
    </citation>
    <scope>NUCLEOTIDE SEQUENCE [LARGE SCALE GENOMIC DNA]</scope>
    <source>
        <strain evidence="8 9">CBS 89968</strain>
    </source>
</reference>
<dbReference type="Proteomes" id="UP000053328">
    <property type="component" value="Unassembled WGS sequence"/>
</dbReference>
<evidence type="ECO:0000256" key="6">
    <source>
        <dbReference type="SAM" id="Phobius"/>
    </source>
</evidence>
<dbReference type="EMBL" id="KN847494">
    <property type="protein sequence ID" value="KIW16893.1"/>
    <property type="molecule type" value="Genomic_DNA"/>
</dbReference>
<feature type="transmembrane region" description="Helical" evidence="6">
    <location>
        <begin position="320"/>
        <end position="341"/>
    </location>
</feature>
<proteinExistence type="predicted"/>
<evidence type="ECO:0000256" key="3">
    <source>
        <dbReference type="ARBA" id="ARBA00022692"/>
    </source>
</evidence>
<dbReference type="GeneID" id="27331166"/>
<evidence type="ECO:0000313" key="8">
    <source>
        <dbReference type="EMBL" id="KIW16893.1"/>
    </source>
</evidence>
<feature type="transmembrane region" description="Helical" evidence="6">
    <location>
        <begin position="251"/>
        <end position="273"/>
    </location>
</feature>
<dbReference type="PANTHER" id="PTHR23501">
    <property type="entry name" value="MAJOR FACILITATOR SUPERFAMILY"/>
    <property type="match status" value="1"/>
</dbReference>
<dbReference type="InterPro" id="IPR010573">
    <property type="entry name" value="MFS_Str1/Tri12-like"/>
</dbReference>
<dbReference type="Pfam" id="PF06609">
    <property type="entry name" value="TRI12"/>
    <property type="match status" value="1"/>
</dbReference>
<dbReference type="HOGENOM" id="CLU_000960_25_3_1"/>
<keyword evidence="3 6" id="KW-0812">Transmembrane</keyword>
<name>A0A0D2BD52_9EURO</name>
<organism evidence="8 9">
    <name type="scientific">Exophiala spinifera</name>
    <dbReference type="NCBI Taxonomy" id="91928"/>
    <lineage>
        <taxon>Eukaryota</taxon>
        <taxon>Fungi</taxon>
        <taxon>Dikarya</taxon>
        <taxon>Ascomycota</taxon>
        <taxon>Pezizomycotina</taxon>
        <taxon>Eurotiomycetes</taxon>
        <taxon>Chaetothyriomycetidae</taxon>
        <taxon>Chaetothyriales</taxon>
        <taxon>Herpotrichiellaceae</taxon>
        <taxon>Exophiala</taxon>
    </lineage>
</organism>
<dbReference type="GO" id="GO:0022857">
    <property type="term" value="F:transmembrane transporter activity"/>
    <property type="evidence" value="ECO:0007669"/>
    <property type="project" value="InterPro"/>
</dbReference>
<feature type="transmembrane region" description="Helical" evidence="6">
    <location>
        <begin position="125"/>
        <end position="144"/>
    </location>
</feature>
<gene>
    <name evidence="8" type="ORF">PV08_04083</name>
</gene>
<dbReference type="PANTHER" id="PTHR23501:SF109">
    <property type="entry name" value="MAJOR FACILITATOR SUPERFAMILY (MFS) PROFILE DOMAIN-CONTAINING PROTEIN-RELATED"/>
    <property type="match status" value="1"/>
</dbReference>
<dbReference type="InterPro" id="IPR036259">
    <property type="entry name" value="MFS_trans_sf"/>
</dbReference>
<keyword evidence="2" id="KW-0813">Transport</keyword>
<feature type="transmembrane region" description="Helical" evidence="6">
    <location>
        <begin position="414"/>
        <end position="437"/>
    </location>
</feature>
<evidence type="ECO:0000313" key="9">
    <source>
        <dbReference type="Proteomes" id="UP000053328"/>
    </source>
</evidence>
<comment type="subcellular location">
    <subcellularLocation>
        <location evidence="1">Membrane</location>
        <topology evidence="1">Multi-pass membrane protein</topology>
    </subcellularLocation>
</comment>
<feature type="domain" description="Major facilitator superfamily (MFS) profile" evidence="7">
    <location>
        <begin position="55"/>
        <end position="563"/>
    </location>
</feature>